<gene>
    <name evidence="2" type="ORF">CHS0354_006677</name>
</gene>
<dbReference type="Pfam" id="PF00144">
    <property type="entry name" value="Beta-lactamase"/>
    <property type="match status" value="1"/>
</dbReference>
<evidence type="ECO:0000313" key="2">
    <source>
        <dbReference type="EMBL" id="KAK3599542.1"/>
    </source>
</evidence>
<proteinExistence type="predicted"/>
<comment type="caution">
    <text evidence="2">The sequence shown here is derived from an EMBL/GenBank/DDBJ whole genome shotgun (WGS) entry which is preliminary data.</text>
</comment>
<sequence>MFINVTMSCRQVPGLTLAVVSGNQSWIKGFGMADIDTGREVNEHTLFNIGSITKGFTATLIAALLSETQNEFTWNSKISDILEGFSFPDTVRTTMTTLRDILSHRTGLSGLDYGMISGYPTELTREEMTRRMQFVPEVKSFRDDYYYNNIMYMLAGHVTEILGMDSWENLTKKKILQPLNMTHTTFLEKPSQVVADNIAKPYALKNGKLINGTESLYTIHPSEPAGAILSNAEDMAKYMRFLIQKGRVHSGREIVEEKLLSELFNTYNHLSGSIEEGLRKPTFPVDEVDVGYGYGWIIGSYRGYKKVWHSGGLFAYISLLWVYPDMGIGIFASLNGPAVTNLASDALRTIFFYVSDILLGEEPWLNATTACSFPGKWKNSTVRPVSNDDLHHPFNVILDRYVGNYGSHVFPDVHITKDENVLRFQCNRIFGILHPTNKTNKFKLEVTDPWEIVLGNRNANNEITMFPVDFDMDETSAIGFNWTTDAPIPFFRDWHFNNRIPVTGSSSKLLHVHCIMLLCLVCLEMGII</sequence>
<dbReference type="Gene3D" id="3.40.710.10">
    <property type="entry name" value="DD-peptidase/beta-lactamase superfamily"/>
    <property type="match status" value="1"/>
</dbReference>
<reference evidence="2" key="1">
    <citation type="journal article" date="2021" name="Genome Biol. Evol.">
        <title>A High-Quality Reference Genome for a Parasitic Bivalve with Doubly Uniparental Inheritance (Bivalvia: Unionida).</title>
        <authorList>
            <person name="Smith C.H."/>
        </authorList>
    </citation>
    <scope>NUCLEOTIDE SEQUENCE</scope>
    <source>
        <strain evidence="2">CHS0354</strain>
    </source>
</reference>
<evidence type="ECO:0000259" key="1">
    <source>
        <dbReference type="Pfam" id="PF00144"/>
    </source>
</evidence>
<dbReference type="AlphaFoldDB" id="A0AAE0SWK3"/>
<dbReference type="InterPro" id="IPR001466">
    <property type="entry name" value="Beta-lactam-related"/>
</dbReference>
<dbReference type="EMBL" id="JAEAOA010000455">
    <property type="protein sequence ID" value="KAK3599542.1"/>
    <property type="molecule type" value="Genomic_DNA"/>
</dbReference>
<accession>A0AAE0SWK3</accession>
<dbReference type="InterPro" id="IPR012338">
    <property type="entry name" value="Beta-lactam/transpept-like"/>
</dbReference>
<organism evidence="2 3">
    <name type="scientific">Potamilus streckersoni</name>
    <dbReference type="NCBI Taxonomy" id="2493646"/>
    <lineage>
        <taxon>Eukaryota</taxon>
        <taxon>Metazoa</taxon>
        <taxon>Spiralia</taxon>
        <taxon>Lophotrochozoa</taxon>
        <taxon>Mollusca</taxon>
        <taxon>Bivalvia</taxon>
        <taxon>Autobranchia</taxon>
        <taxon>Heteroconchia</taxon>
        <taxon>Palaeoheterodonta</taxon>
        <taxon>Unionida</taxon>
        <taxon>Unionoidea</taxon>
        <taxon>Unionidae</taxon>
        <taxon>Ambleminae</taxon>
        <taxon>Lampsilini</taxon>
        <taxon>Potamilus</taxon>
    </lineage>
</organism>
<protein>
    <recommendedName>
        <fullName evidence="1">Beta-lactamase-related domain-containing protein</fullName>
    </recommendedName>
</protein>
<reference evidence="2" key="3">
    <citation type="submission" date="2023-05" db="EMBL/GenBank/DDBJ databases">
        <authorList>
            <person name="Smith C.H."/>
        </authorList>
    </citation>
    <scope>NUCLEOTIDE SEQUENCE</scope>
    <source>
        <strain evidence="2">CHS0354</strain>
        <tissue evidence="2">Mantle</tissue>
    </source>
</reference>
<dbReference type="InterPro" id="IPR050491">
    <property type="entry name" value="AmpC-like"/>
</dbReference>
<keyword evidence="3" id="KW-1185">Reference proteome</keyword>
<evidence type="ECO:0000313" key="3">
    <source>
        <dbReference type="Proteomes" id="UP001195483"/>
    </source>
</evidence>
<reference evidence="2" key="2">
    <citation type="journal article" date="2021" name="Genome Biol. Evol.">
        <title>Developing a high-quality reference genome for a parasitic bivalve with doubly uniparental inheritance (Bivalvia: Unionida).</title>
        <authorList>
            <person name="Smith C.H."/>
        </authorList>
    </citation>
    <scope>NUCLEOTIDE SEQUENCE</scope>
    <source>
        <strain evidence="2">CHS0354</strain>
        <tissue evidence="2">Mantle</tissue>
    </source>
</reference>
<dbReference type="Proteomes" id="UP001195483">
    <property type="component" value="Unassembled WGS sequence"/>
</dbReference>
<name>A0AAE0SWK3_9BIVA</name>
<dbReference type="SUPFAM" id="SSF56601">
    <property type="entry name" value="beta-lactamase/transpeptidase-like"/>
    <property type="match status" value="1"/>
</dbReference>
<feature type="domain" description="Beta-lactamase-related" evidence="1">
    <location>
        <begin position="10"/>
        <end position="338"/>
    </location>
</feature>
<dbReference type="PANTHER" id="PTHR46825">
    <property type="entry name" value="D-ALANYL-D-ALANINE-CARBOXYPEPTIDASE/ENDOPEPTIDASE AMPH"/>
    <property type="match status" value="1"/>
</dbReference>
<dbReference type="PANTHER" id="PTHR46825:SF15">
    <property type="entry name" value="BETA-LACTAMASE-RELATED DOMAIN-CONTAINING PROTEIN"/>
    <property type="match status" value="1"/>
</dbReference>